<comment type="caution">
    <text evidence="2">The sequence shown here is derived from an EMBL/GenBank/DDBJ whole genome shotgun (WGS) entry which is preliminary data.</text>
</comment>
<dbReference type="Pfam" id="PF12070">
    <property type="entry name" value="SCAI"/>
    <property type="match status" value="1"/>
</dbReference>
<organism evidence="2 3">
    <name type="scientific">Edaphochlamys debaryana</name>
    <dbReference type="NCBI Taxonomy" id="47281"/>
    <lineage>
        <taxon>Eukaryota</taxon>
        <taxon>Viridiplantae</taxon>
        <taxon>Chlorophyta</taxon>
        <taxon>core chlorophytes</taxon>
        <taxon>Chlorophyceae</taxon>
        <taxon>CS clade</taxon>
        <taxon>Chlamydomonadales</taxon>
        <taxon>Chlamydomonadales incertae sedis</taxon>
        <taxon>Edaphochlamys</taxon>
    </lineage>
</organism>
<sequence>MALTSPQFRSFSRLWAFQLTHRPALLETGLQRSDLGGIASKIGQLYYNFYLRSGDTGALLESYTFYDAIHTRAYFGQSAADAPDPLSAARQLRFYARFVVVCLLLERKEEAMQLLQELQASVSAYVLQFSPPDAADWQLVVNEVAALMAADVAMPLPRAPGLLEAPFKPALRCRPWGPSASCAPHRSRLREAVLVSYRQRQVKVAELPLELYRMAQALEWHDPRLGAEAGASDSERSSAAPTSRDGPDSAGPSGLSPGSRGTSASSSAAVPGPGPTASTGAPAAVAGGVAGAGASSSSSSAHRNPPRVLLHRPSAQQLLCSLLSVTSALPPGDDFVLCYIAADTAPRQPTAAAGSAAAAAAGGAAGSGERQLLLSPAPHAAAQGHGHHRAGSEGPAAAAGGAGGKGGGSVAAPAALTDGLLAPEELLSATRRRLLLVVDSNMAPDFLRLRGRERGCPLLALLSPSAPPPGPLSDPCRYGCLTTMALACPAQALCVMAGEADPPPATLQRLQDVLDDVMLNLGRHMAEQLAEAQAEAPGSSGAAGGGGGAGAPEYAAWGPAFADALSRRLLLHFALYRACMTALHQTNGRADGNHDGGSAQALLPSCFPPLPPAADADSAELRAGVLRAAEVLGRQAVFGGGGAGALANDVATQLRLDA</sequence>
<evidence type="ECO:0008006" key="4">
    <source>
        <dbReference type="Google" id="ProtNLM"/>
    </source>
</evidence>
<proteinExistence type="predicted"/>
<feature type="compositionally biased region" description="Low complexity" evidence="1">
    <location>
        <begin position="263"/>
        <end position="301"/>
    </location>
</feature>
<evidence type="ECO:0000313" key="2">
    <source>
        <dbReference type="EMBL" id="KAG2489774.1"/>
    </source>
</evidence>
<gene>
    <name evidence="2" type="ORF">HYH03_011725</name>
</gene>
<dbReference type="GO" id="GO:0003714">
    <property type="term" value="F:transcription corepressor activity"/>
    <property type="evidence" value="ECO:0007669"/>
    <property type="project" value="InterPro"/>
</dbReference>
<dbReference type="EMBL" id="JAEHOE010000069">
    <property type="protein sequence ID" value="KAG2489774.1"/>
    <property type="molecule type" value="Genomic_DNA"/>
</dbReference>
<feature type="region of interest" description="Disordered" evidence="1">
    <location>
        <begin position="379"/>
        <end position="404"/>
    </location>
</feature>
<evidence type="ECO:0000256" key="1">
    <source>
        <dbReference type="SAM" id="MobiDB-lite"/>
    </source>
</evidence>
<dbReference type="AlphaFoldDB" id="A0A836BW61"/>
<name>A0A836BW61_9CHLO</name>
<accession>A0A836BW61</accession>
<dbReference type="PANTHER" id="PTHR21243">
    <property type="entry name" value="PROTEIN SCAI"/>
    <property type="match status" value="1"/>
</dbReference>
<protein>
    <recommendedName>
        <fullName evidence="4">Protein SCAI</fullName>
    </recommendedName>
</protein>
<dbReference type="InterPro" id="IPR022709">
    <property type="entry name" value="SCAI"/>
</dbReference>
<keyword evidence="3" id="KW-1185">Reference proteome</keyword>
<evidence type="ECO:0000313" key="3">
    <source>
        <dbReference type="Proteomes" id="UP000612055"/>
    </source>
</evidence>
<dbReference type="OrthoDB" id="525027at2759"/>
<feature type="region of interest" description="Disordered" evidence="1">
    <location>
        <begin position="227"/>
        <end position="307"/>
    </location>
</feature>
<dbReference type="GO" id="GO:0006351">
    <property type="term" value="P:DNA-templated transcription"/>
    <property type="evidence" value="ECO:0007669"/>
    <property type="project" value="InterPro"/>
</dbReference>
<reference evidence="2" key="1">
    <citation type="journal article" date="2020" name="bioRxiv">
        <title>Comparative genomics of Chlamydomonas.</title>
        <authorList>
            <person name="Craig R.J."/>
            <person name="Hasan A.R."/>
            <person name="Ness R.W."/>
            <person name="Keightley P.D."/>
        </authorList>
    </citation>
    <scope>NUCLEOTIDE SEQUENCE</scope>
    <source>
        <strain evidence="2">CCAP 11/70</strain>
    </source>
</reference>
<dbReference type="Proteomes" id="UP000612055">
    <property type="component" value="Unassembled WGS sequence"/>
</dbReference>